<dbReference type="AlphaFoldDB" id="A0A6A5HHC2"/>
<evidence type="ECO:0000313" key="4">
    <source>
        <dbReference type="Proteomes" id="UP000483820"/>
    </source>
</evidence>
<dbReference type="InterPro" id="IPR013087">
    <property type="entry name" value="Znf_C2H2_type"/>
</dbReference>
<dbReference type="RefSeq" id="XP_003108811.2">
    <property type="nucleotide sequence ID" value="XM_003108763.2"/>
</dbReference>
<protein>
    <recommendedName>
        <fullName evidence="2">C2H2-type domain-containing protein</fullName>
    </recommendedName>
</protein>
<dbReference type="EMBL" id="WUAV01000002">
    <property type="protein sequence ID" value="KAF1766096.1"/>
    <property type="molecule type" value="Genomic_DNA"/>
</dbReference>
<reference evidence="3 4" key="1">
    <citation type="submission" date="2019-12" db="EMBL/GenBank/DDBJ databases">
        <title>Chromosome-level assembly of the Caenorhabditis remanei genome.</title>
        <authorList>
            <person name="Teterina A.A."/>
            <person name="Willis J.H."/>
            <person name="Phillips P.C."/>
        </authorList>
    </citation>
    <scope>NUCLEOTIDE SEQUENCE [LARGE SCALE GENOMIC DNA]</scope>
    <source>
        <strain evidence="3 4">PX506</strain>
        <tissue evidence="3">Whole organism</tissue>
    </source>
</reference>
<keyword evidence="1" id="KW-0862">Zinc</keyword>
<dbReference type="GeneID" id="9800374"/>
<dbReference type="GO" id="GO:0008270">
    <property type="term" value="F:zinc ion binding"/>
    <property type="evidence" value="ECO:0007669"/>
    <property type="project" value="UniProtKB-KW"/>
</dbReference>
<dbReference type="Proteomes" id="UP000483820">
    <property type="component" value="Chromosome II"/>
</dbReference>
<accession>A0A6A5HHC2</accession>
<dbReference type="SMART" id="SM00355">
    <property type="entry name" value="ZnF_C2H2"/>
    <property type="match status" value="3"/>
</dbReference>
<evidence type="ECO:0000256" key="1">
    <source>
        <dbReference type="PROSITE-ProRule" id="PRU00042"/>
    </source>
</evidence>
<keyword evidence="1" id="KW-0863">Zinc-finger</keyword>
<dbReference type="PROSITE" id="PS50157">
    <property type="entry name" value="ZINC_FINGER_C2H2_2"/>
    <property type="match status" value="1"/>
</dbReference>
<comment type="caution">
    <text evidence="3">The sequence shown here is derived from an EMBL/GenBank/DDBJ whole genome shotgun (WGS) entry which is preliminary data.</text>
</comment>
<sequence>MRGNQISNTWKCSRCLVQFGSEYAFQNHKKVKCKIEGAVFQCEVCPFKTASKTGLNSHQRRHIREKQKNPIKCNYCRKKKYFKSKENLLVHCEYYHPEKTGEMEEIISKYNLKVKEIEETKKAEELIRGTEQYVSSHGSSSLPISSSSGLISLQNFPSGTQKLSDTFPSINDYFPNV</sequence>
<dbReference type="InterPro" id="IPR036236">
    <property type="entry name" value="Znf_C2H2_sf"/>
</dbReference>
<name>A0A6A5HHC2_CAERE</name>
<organism evidence="3 4">
    <name type="scientific">Caenorhabditis remanei</name>
    <name type="common">Caenorhabditis vulgaris</name>
    <dbReference type="NCBI Taxonomy" id="31234"/>
    <lineage>
        <taxon>Eukaryota</taxon>
        <taxon>Metazoa</taxon>
        <taxon>Ecdysozoa</taxon>
        <taxon>Nematoda</taxon>
        <taxon>Chromadorea</taxon>
        <taxon>Rhabditida</taxon>
        <taxon>Rhabditina</taxon>
        <taxon>Rhabditomorpha</taxon>
        <taxon>Rhabditoidea</taxon>
        <taxon>Rhabditidae</taxon>
        <taxon>Peloderinae</taxon>
        <taxon>Caenorhabditis</taxon>
    </lineage>
</organism>
<evidence type="ECO:0000313" key="3">
    <source>
        <dbReference type="EMBL" id="KAF1766096.1"/>
    </source>
</evidence>
<feature type="domain" description="C2H2-type" evidence="2">
    <location>
        <begin position="40"/>
        <end position="67"/>
    </location>
</feature>
<dbReference type="SUPFAM" id="SSF57667">
    <property type="entry name" value="beta-beta-alpha zinc fingers"/>
    <property type="match status" value="1"/>
</dbReference>
<evidence type="ECO:0000259" key="2">
    <source>
        <dbReference type="PROSITE" id="PS50157"/>
    </source>
</evidence>
<dbReference type="CTD" id="9800374"/>
<dbReference type="Gene3D" id="3.30.160.60">
    <property type="entry name" value="Classic Zinc Finger"/>
    <property type="match status" value="1"/>
</dbReference>
<keyword evidence="1" id="KW-0479">Metal-binding</keyword>
<proteinExistence type="predicted"/>
<dbReference type="KEGG" id="crq:GCK72_006052"/>
<gene>
    <name evidence="3" type="ORF">GCK72_006052</name>
</gene>